<accession>W1Q5D6</accession>
<dbReference type="GO" id="GO:0030261">
    <property type="term" value="P:chromosome condensation"/>
    <property type="evidence" value="ECO:0007669"/>
    <property type="project" value="UniProtKB-KW"/>
</dbReference>
<dbReference type="PANTHER" id="PTHR33175:SF3">
    <property type="entry name" value="DNA-BINDING PROTEIN HU-BETA"/>
    <property type="match status" value="1"/>
</dbReference>
<evidence type="ECO:0000313" key="6">
    <source>
        <dbReference type="EMBL" id="ESK66483.1"/>
    </source>
</evidence>
<gene>
    <name evidence="6" type="ORF">GCWU000182_000171</name>
</gene>
<dbReference type="GO" id="GO:0042802">
    <property type="term" value="F:identical protein binding"/>
    <property type="evidence" value="ECO:0007669"/>
    <property type="project" value="UniProtKB-ARBA"/>
</dbReference>
<dbReference type="SUPFAM" id="SSF47729">
    <property type="entry name" value="IHF-like DNA-binding proteins"/>
    <property type="match status" value="1"/>
</dbReference>
<keyword evidence="4 6" id="KW-0238">DNA-binding</keyword>
<dbReference type="PANTHER" id="PTHR33175">
    <property type="entry name" value="DNA-BINDING PROTEIN HU"/>
    <property type="match status" value="1"/>
</dbReference>
<organism evidence="6 7">
    <name type="scientific">Abiotrophia defectiva ATCC 49176</name>
    <dbReference type="NCBI Taxonomy" id="592010"/>
    <lineage>
        <taxon>Bacteria</taxon>
        <taxon>Bacillati</taxon>
        <taxon>Bacillota</taxon>
        <taxon>Bacilli</taxon>
        <taxon>Lactobacillales</taxon>
        <taxon>Aerococcaceae</taxon>
        <taxon>Abiotrophia</taxon>
    </lineage>
</organism>
<dbReference type="HOGENOM" id="CLU_105066_3_1_9"/>
<dbReference type="PRINTS" id="PR01727">
    <property type="entry name" value="DNABINDINGHU"/>
</dbReference>
<evidence type="ECO:0000256" key="2">
    <source>
        <dbReference type="ARBA" id="ARBA00021922"/>
    </source>
</evidence>
<dbReference type="Gene3D" id="4.10.520.10">
    <property type="entry name" value="IHF-like DNA-binding proteins"/>
    <property type="match status" value="1"/>
</dbReference>
<dbReference type="AlphaFoldDB" id="W1Q5D6"/>
<dbReference type="GO" id="GO:0005829">
    <property type="term" value="C:cytosol"/>
    <property type="evidence" value="ECO:0007669"/>
    <property type="project" value="TreeGrafter"/>
</dbReference>
<dbReference type="eggNOG" id="COG0776">
    <property type="taxonomic scope" value="Bacteria"/>
</dbReference>
<dbReference type="InterPro" id="IPR020816">
    <property type="entry name" value="Histone-like_DNA-bd_CS"/>
</dbReference>
<comment type="similarity">
    <text evidence="1 5">Belongs to the bacterial histone-like protein family.</text>
</comment>
<dbReference type="GO" id="GO:0006270">
    <property type="term" value="P:DNA replication initiation"/>
    <property type="evidence" value="ECO:0007669"/>
    <property type="project" value="UniProtKB-ARBA"/>
</dbReference>
<dbReference type="GO" id="GO:0003677">
    <property type="term" value="F:DNA binding"/>
    <property type="evidence" value="ECO:0007669"/>
    <property type="project" value="UniProtKB-KW"/>
</dbReference>
<evidence type="ECO:0000256" key="3">
    <source>
        <dbReference type="ARBA" id="ARBA00023067"/>
    </source>
</evidence>
<dbReference type="Pfam" id="PF00216">
    <property type="entry name" value="Bac_DNA_binding"/>
    <property type="match status" value="1"/>
</dbReference>
<dbReference type="OrthoDB" id="9799835at2"/>
<dbReference type="FunFam" id="4.10.520.10:FF:000001">
    <property type="entry name" value="DNA-binding protein HU"/>
    <property type="match status" value="1"/>
</dbReference>
<dbReference type="InterPro" id="IPR000119">
    <property type="entry name" value="Hist_DNA-bd"/>
</dbReference>
<comment type="caution">
    <text evidence="6">The sequence shown here is derived from an EMBL/GenBank/DDBJ whole genome shotgun (WGS) entry which is preliminary data.</text>
</comment>
<reference evidence="6" key="1">
    <citation type="submission" date="2013-06" db="EMBL/GenBank/DDBJ databases">
        <authorList>
            <person name="Weinstock G."/>
            <person name="Sodergren E."/>
            <person name="Clifton S."/>
            <person name="Fulton L."/>
            <person name="Fulton B."/>
            <person name="Courtney L."/>
            <person name="Fronick C."/>
            <person name="Harrison M."/>
            <person name="Strong C."/>
            <person name="Farmer C."/>
            <person name="Delahaunty K."/>
            <person name="Markovic C."/>
            <person name="Hall O."/>
            <person name="Minx P."/>
            <person name="Tomlinson C."/>
            <person name="Mitreva M."/>
            <person name="Nelson J."/>
            <person name="Hou S."/>
            <person name="Wollam A."/>
            <person name="Pepin K.H."/>
            <person name="Johnson M."/>
            <person name="Bhonagiri V."/>
            <person name="Nash W.E."/>
            <person name="Warren W."/>
            <person name="Chinwalla A."/>
            <person name="Mardis E.R."/>
            <person name="Wilson R.K."/>
        </authorList>
    </citation>
    <scope>NUCLEOTIDE SEQUENCE [LARGE SCALE GENOMIC DNA]</scope>
    <source>
        <strain evidence="6">ATCC 49176</strain>
    </source>
</reference>
<evidence type="ECO:0000313" key="7">
    <source>
        <dbReference type="Proteomes" id="UP000019050"/>
    </source>
</evidence>
<dbReference type="PROSITE" id="PS00045">
    <property type="entry name" value="HISTONE_LIKE"/>
    <property type="match status" value="1"/>
</dbReference>
<protein>
    <recommendedName>
        <fullName evidence="2">DNA-binding protein HU</fullName>
    </recommendedName>
</protein>
<dbReference type="GO" id="GO:1990103">
    <property type="term" value="C:DnaA-HU complex"/>
    <property type="evidence" value="ECO:0007669"/>
    <property type="project" value="UniProtKB-ARBA"/>
</dbReference>
<dbReference type="STRING" id="592010.GCWU000182_000171"/>
<dbReference type="Proteomes" id="UP000019050">
    <property type="component" value="Unassembled WGS sequence"/>
</dbReference>
<keyword evidence="7" id="KW-1185">Reference proteome</keyword>
<evidence type="ECO:0000256" key="5">
    <source>
        <dbReference type="RuleBase" id="RU003939"/>
    </source>
</evidence>
<dbReference type="EMBL" id="ACIN03000001">
    <property type="protein sequence ID" value="ESK66483.1"/>
    <property type="molecule type" value="Genomic_DNA"/>
</dbReference>
<evidence type="ECO:0000256" key="1">
    <source>
        <dbReference type="ARBA" id="ARBA00010529"/>
    </source>
</evidence>
<dbReference type="GeneID" id="84816337"/>
<dbReference type="SMART" id="SM00411">
    <property type="entry name" value="BHL"/>
    <property type="match status" value="1"/>
</dbReference>
<dbReference type="RefSeq" id="WP_023390831.1">
    <property type="nucleotide sequence ID" value="NZ_CP146287.1"/>
</dbReference>
<sequence>MANKAELVEKVAAKTNLTKKDVTATVEALFETIQETLSKGEKVQVIGFGTFEVRERAARKGRNPQTGKEIKIAASKVPGFKAGKALKDAVK</sequence>
<dbReference type="InterPro" id="IPR010992">
    <property type="entry name" value="IHF-like_DNA-bd_dom_sf"/>
</dbReference>
<name>W1Q5D6_ABIDE</name>
<dbReference type="GO" id="GO:1990178">
    <property type="term" value="C:HU-DNA complex"/>
    <property type="evidence" value="ECO:0007669"/>
    <property type="project" value="UniProtKB-ARBA"/>
</dbReference>
<dbReference type="GO" id="GO:0010467">
    <property type="term" value="P:gene expression"/>
    <property type="evidence" value="ECO:0007669"/>
    <property type="project" value="UniProtKB-ARBA"/>
</dbReference>
<dbReference type="CDD" id="cd13831">
    <property type="entry name" value="HU"/>
    <property type="match status" value="1"/>
</dbReference>
<keyword evidence="3" id="KW-0226">DNA condensation</keyword>
<evidence type="ECO:0000256" key="4">
    <source>
        <dbReference type="ARBA" id="ARBA00023125"/>
    </source>
</evidence>
<proteinExistence type="inferred from homology"/>
<dbReference type="GO" id="GO:0030527">
    <property type="term" value="F:structural constituent of chromatin"/>
    <property type="evidence" value="ECO:0007669"/>
    <property type="project" value="InterPro"/>
</dbReference>